<dbReference type="GO" id="GO:0003725">
    <property type="term" value="F:double-stranded RNA binding"/>
    <property type="evidence" value="ECO:0007669"/>
    <property type="project" value="TreeGrafter"/>
</dbReference>
<dbReference type="GO" id="GO:0003697">
    <property type="term" value="F:single-stranded DNA binding"/>
    <property type="evidence" value="ECO:0007669"/>
    <property type="project" value="TreeGrafter"/>
</dbReference>
<dbReference type="Pfam" id="PF11969">
    <property type="entry name" value="DcpS_C"/>
    <property type="match status" value="1"/>
</dbReference>
<dbReference type="PANTHER" id="PTHR12486:SF4">
    <property type="entry name" value="APRATAXIN"/>
    <property type="match status" value="1"/>
</dbReference>
<proteinExistence type="predicted"/>
<dbReference type="InterPro" id="IPR036265">
    <property type="entry name" value="HIT-like_sf"/>
</dbReference>
<dbReference type="PANTHER" id="PTHR12486">
    <property type="entry name" value="APRATAXIN-RELATED"/>
    <property type="match status" value="1"/>
</dbReference>
<evidence type="ECO:0000313" key="2">
    <source>
        <dbReference type="Proteomes" id="UP000290900"/>
    </source>
</evidence>
<dbReference type="GO" id="GO:0033699">
    <property type="term" value="F:DNA 5'-adenosine monophosphate hydrolase activity"/>
    <property type="evidence" value="ECO:0007669"/>
    <property type="project" value="TreeGrafter"/>
</dbReference>
<dbReference type="GO" id="GO:0030983">
    <property type="term" value="F:mismatched DNA binding"/>
    <property type="evidence" value="ECO:0007669"/>
    <property type="project" value="TreeGrafter"/>
</dbReference>
<accession>A0A448YJW6</accession>
<reference evidence="1 2" key="1">
    <citation type="submission" date="2018-12" db="EMBL/GenBank/DDBJ databases">
        <authorList>
            <person name="Tiukova I."/>
            <person name="Dainat J."/>
        </authorList>
    </citation>
    <scope>NUCLEOTIDE SEQUENCE [LARGE SCALE GENOMIC DNA]</scope>
</reference>
<dbReference type="Proteomes" id="UP000290900">
    <property type="component" value="Unassembled WGS sequence"/>
</dbReference>
<keyword evidence="2" id="KW-1185">Reference proteome</keyword>
<dbReference type="InParanoid" id="A0A448YJW6"/>
<sequence>MSFRYVFEKYLKDPDKYPDVVLFSDRNAIIIRDQYPKSIFHFLVIPRSKKHTLLKPQMAFQDADFRHLMEGYVEKAKDMLVEEFNERYEVRDSTDSIENHIKVCCHSVPSLRNLHIHVMTTDLYSTCLKHKKHYNSFGSSFAINWDEMPLSKSDPRYDDEGYCKGLLKQDMVFEGVNYGGHFVELKKAIGRRFQRTYRERVGSVTGKDVKGKEV</sequence>
<protein>
    <submittedName>
        <fullName evidence="1">DEKNAAC102198</fullName>
    </submittedName>
</protein>
<dbReference type="FunCoup" id="A0A448YJW6">
    <property type="interactions" value="74"/>
</dbReference>
<dbReference type="GO" id="GO:0000012">
    <property type="term" value="P:single strand break repair"/>
    <property type="evidence" value="ECO:0007669"/>
    <property type="project" value="TreeGrafter"/>
</dbReference>
<name>A0A448YJW6_BRENA</name>
<dbReference type="EMBL" id="CAACVR010000011">
    <property type="protein sequence ID" value="VEU21234.1"/>
    <property type="molecule type" value="Genomic_DNA"/>
</dbReference>
<dbReference type="AlphaFoldDB" id="A0A448YJW6"/>
<gene>
    <name evidence="1" type="ORF">BRENAR_LOCUS1969</name>
</gene>
<dbReference type="SUPFAM" id="SSF54197">
    <property type="entry name" value="HIT-like"/>
    <property type="match status" value="1"/>
</dbReference>
<dbReference type="GO" id="GO:1990165">
    <property type="term" value="F:single-strand break-containing DNA binding"/>
    <property type="evidence" value="ECO:0007669"/>
    <property type="project" value="TreeGrafter"/>
</dbReference>
<dbReference type="OrthoDB" id="3512845at2759"/>
<dbReference type="GO" id="GO:0005634">
    <property type="term" value="C:nucleus"/>
    <property type="evidence" value="ECO:0007669"/>
    <property type="project" value="TreeGrafter"/>
</dbReference>
<dbReference type="STRING" id="13370.A0A448YJW6"/>
<evidence type="ECO:0000313" key="1">
    <source>
        <dbReference type="EMBL" id="VEU21234.1"/>
    </source>
</evidence>
<dbReference type="Gene3D" id="3.30.428.10">
    <property type="entry name" value="HIT-like"/>
    <property type="match status" value="1"/>
</dbReference>
<organism evidence="1 2">
    <name type="scientific">Brettanomyces naardenensis</name>
    <name type="common">Yeast</name>
    <dbReference type="NCBI Taxonomy" id="13370"/>
    <lineage>
        <taxon>Eukaryota</taxon>
        <taxon>Fungi</taxon>
        <taxon>Dikarya</taxon>
        <taxon>Ascomycota</taxon>
        <taxon>Saccharomycotina</taxon>
        <taxon>Pichiomycetes</taxon>
        <taxon>Pichiales</taxon>
        <taxon>Pichiaceae</taxon>
        <taxon>Brettanomyces</taxon>
    </lineage>
</organism>